<evidence type="ECO:0000256" key="4">
    <source>
        <dbReference type="SAM" id="MobiDB-lite"/>
    </source>
</evidence>
<feature type="compositionally biased region" description="Polar residues" evidence="4">
    <location>
        <begin position="87"/>
        <end position="111"/>
    </location>
</feature>
<dbReference type="PANTHER" id="PTHR10039">
    <property type="entry name" value="AMELOGENIN"/>
    <property type="match status" value="1"/>
</dbReference>
<dbReference type="InterPro" id="IPR027417">
    <property type="entry name" value="P-loop_NTPase"/>
</dbReference>
<protein>
    <recommendedName>
        <fullName evidence="5">NACHT domain-containing protein</fullName>
    </recommendedName>
</protein>
<dbReference type="InterPro" id="IPR015943">
    <property type="entry name" value="WD40/YVTN_repeat-like_dom_sf"/>
</dbReference>
<dbReference type="PROSITE" id="PS50837">
    <property type="entry name" value="NACHT"/>
    <property type="match status" value="1"/>
</dbReference>
<dbReference type="EMBL" id="CAJMWX010001699">
    <property type="protein sequence ID" value="CAE6502655.1"/>
    <property type="molecule type" value="Genomic_DNA"/>
</dbReference>
<evidence type="ECO:0000256" key="3">
    <source>
        <dbReference type="PROSITE-ProRule" id="PRU00221"/>
    </source>
</evidence>
<dbReference type="PROSITE" id="PS50294">
    <property type="entry name" value="WD_REPEATS_REGION"/>
    <property type="match status" value="1"/>
</dbReference>
<feature type="compositionally biased region" description="Low complexity" evidence="4">
    <location>
        <begin position="36"/>
        <end position="46"/>
    </location>
</feature>
<dbReference type="PROSITE" id="PS50082">
    <property type="entry name" value="WD_REPEATS_2"/>
    <property type="match status" value="1"/>
</dbReference>
<dbReference type="Proteomes" id="UP000663888">
    <property type="component" value="Unassembled WGS sequence"/>
</dbReference>
<dbReference type="Pfam" id="PF24883">
    <property type="entry name" value="NPHP3_N"/>
    <property type="match status" value="1"/>
</dbReference>
<dbReference type="AlphaFoldDB" id="A0A8H3D3F9"/>
<dbReference type="InterPro" id="IPR056884">
    <property type="entry name" value="NPHP3-like_N"/>
</dbReference>
<dbReference type="InterPro" id="IPR019775">
    <property type="entry name" value="WD40_repeat_CS"/>
</dbReference>
<dbReference type="Pfam" id="PF00400">
    <property type="entry name" value="WD40"/>
    <property type="match status" value="1"/>
</dbReference>
<feature type="repeat" description="WD" evidence="3">
    <location>
        <begin position="885"/>
        <end position="926"/>
    </location>
</feature>
<feature type="compositionally biased region" description="Polar residues" evidence="4">
    <location>
        <begin position="55"/>
        <end position="69"/>
    </location>
</feature>
<dbReference type="InterPro" id="IPR036322">
    <property type="entry name" value="WD40_repeat_dom_sf"/>
</dbReference>
<dbReference type="PROSITE" id="PS00678">
    <property type="entry name" value="WD_REPEATS_1"/>
    <property type="match status" value="1"/>
</dbReference>
<evidence type="ECO:0000256" key="2">
    <source>
        <dbReference type="ARBA" id="ARBA00022737"/>
    </source>
</evidence>
<evidence type="ECO:0000313" key="6">
    <source>
        <dbReference type="EMBL" id="CAE6502655.1"/>
    </source>
</evidence>
<dbReference type="SUPFAM" id="SSF50978">
    <property type="entry name" value="WD40 repeat-like"/>
    <property type="match status" value="1"/>
</dbReference>
<organism evidence="6 7">
    <name type="scientific">Rhizoctonia solani</name>
    <dbReference type="NCBI Taxonomy" id="456999"/>
    <lineage>
        <taxon>Eukaryota</taxon>
        <taxon>Fungi</taxon>
        <taxon>Dikarya</taxon>
        <taxon>Basidiomycota</taxon>
        <taxon>Agaricomycotina</taxon>
        <taxon>Agaricomycetes</taxon>
        <taxon>Cantharellales</taxon>
        <taxon>Ceratobasidiaceae</taxon>
        <taxon>Rhizoctonia</taxon>
    </lineage>
</organism>
<evidence type="ECO:0000259" key="5">
    <source>
        <dbReference type="PROSITE" id="PS50837"/>
    </source>
</evidence>
<keyword evidence="2" id="KW-0677">Repeat</keyword>
<keyword evidence="1 3" id="KW-0853">WD repeat</keyword>
<reference evidence="6" key="1">
    <citation type="submission" date="2021-01" db="EMBL/GenBank/DDBJ databases">
        <authorList>
            <person name="Kaushik A."/>
        </authorList>
    </citation>
    <scope>NUCLEOTIDE SEQUENCE</scope>
    <source>
        <strain evidence="6">AG4-R118</strain>
    </source>
</reference>
<dbReference type="InterPro" id="IPR001680">
    <property type="entry name" value="WD40_rpt"/>
</dbReference>
<dbReference type="SUPFAM" id="SSF52540">
    <property type="entry name" value="P-loop containing nucleoside triphosphate hydrolases"/>
    <property type="match status" value="1"/>
</dbReference>
<dbReference type="Gene3D" id="3.40.50.300">
    <property type="entry name" value="P-loop containing nucleotide triphosphate hydrolases"/>
    <property type="match status" value="1"/>
</dbReference>
<proteinExistence type="predicted"/>
<dbReference type="InterPro" id="IPR007111">
    <property type="entry name" value="NACHT_NTPase"/>
</dbReference>
<sequence>MEPDVPNSKRKRYEPTLSGLLHPGWRESKRVRSVSRSRSPSASGVSTPGEDDTNEPSQSNRNSNLSELLTQPRRTRRANAGRPPPNSSRTTSQGPAKANITRSTRNSTGDTRSGLEEGLRRLSIAVDTRCPSLSSAIDNLTSSLHIFRDATNNRQEYEKLTAGLESLVQQLVHHLHSAQSDEIIAAISATSEVIKKEIESIGVRQSRGGFRRALSASTDEENLLRCYHRIEQLFRQLQGEASMSTWNIANKQLINTQLNSLEPEKLATFDSSLSAKIGRRTCTENTRTQILRDSVAWTEDPNAAKIYWMNGMAGTGKTTIASSLCVTLEARKQLAASFFCTRTWPGCRAAERIVPTIAYQFARFSIPFRSALCKVLDEYPDIGTKNISSQFNRLLMQPLVEVKDKLPDNLVIIVDALDECNDPGIVERFLYLLFHSIADLPIKFYVTSRPEPAIRNKMMSESEPMRSILYLHEIEPSLVQADIELYLKEELAFMSPNESDIKELAKHAGNLFIYAATVVRYIRPIGKADRSGSRLLDMLSVNAESSELRGIDRLYSIVLASAIDDDELLPKERNDIQLVLWTAICAREPVPISTLTALCGLTDRKRTTNALQPLRSVLHVSDHSEHVTTLHASFSDYIFTRERSGGYFCDKAAHSQFIGQLCFDIMQYQLKFNIGRITSSFVPDGNIAGLEAQTEVGISEELFYTCRFWADHLSLANPTVFPINQVHRFLSTRLLFWMEVLNLKKCLNLGPVALSKLNGWLHEPTVSDPYPDVLKLSFDAYRFIASYLSSPTLAYTPHIYLSALPLTPPSSLVRKWYLPRLTGLVKVSGSLLERMEESALGTWKSEYPISSAAFSPDGNLIVLGTEVGKISVQDAYDGICLFEPFKAHKQTITSIAISSNGMEVVSGSHDKTLCIWNIQDGSLISGPLSGHTDRVTFRL</sequence>
<gene>
    <name evidence="6" type="ORF">RDB_LOCUS155514</name>
</gene>
<name>A0A8H3D3F9_9AGAM</name>
<comment type="caution">
    <text evidence="6">The sequence shown here is derived from an EMBL/GenBank/DDBJ whole genome shotgun (WGS) entry which is preliminary data.</text>
</comment>
<feature type="region of interest" description="Disordered" evidence="4">
    <location>
        <begin position="1"/>
        <end position="115"/>
    </location>
</feature>
<feature type="domain" description="NACHT" evidence="5">
    <location>
        <begin position="305"/>
        <end position="450"/>
    </location>
</feature>
<accession>A0A8H3D3F9</accession>
<evidence type="ECO:0000256" key="1">
    <source>
        <dbReference type="ARBA" id="ARBA00022574"/>
    </source>
</evidence>
<dbReference type="SMART" id="SM00320">
    <property type="entry name" value="WD40"/>
    <property type="match status" value="2"/>
</dbReference>
<evidence type="ECO:0000313" key="7">
    <source>
        <dbReference type="Proteomes" id="UP000663888"/>
    </source>
</evidence>
<dbReference type="Gene3D" id="2.130.10.10">
    <property type="entry name" value="YVTN repeat-like/Quinoprotein amine dehydrogenase"/>
    <property type="match status" value="1"/>
</dbReference>